<dbReference type="InterPro" id="IPR036390">
    <property type="entry name" value="WH_DNA-bd_sf"/>
</dbReference>
<keyword evidence="1 2" id="KW-0238">DNA-binding</keyword>
<evidence type="ECO:0000259" key="4">
    <source>
        <dbReference type="PROSITE" id="PS50039"/>
    </source>
</evidence>
<feature type="region of interest" description="Disordered" evidence="3">
    <location>
        <begin position="21"/>
        <end position="170"/>
    </location>
</feature>
<sequence length="577" mass="62991">MQHPLLSSDDILARQLAVLNLDSKGSQQTVLRSFHRSDSDEEPGQSQHGGSSQTHPPRSPSHRQDDENEGGRRRRSLGGIAEVAPSQQQEPLTAAPVIRPPPEPSYHPPAHLPPHAFLPPATVDPRQLSDRDRLRPPNIQALLSSPSPSLIPENSQALSSSESGDSHDLTEGEALREHYNLGPGPLSLSMLPDPAPGERPLPPLHLLAALAIYTSPNKRLTLTEIKTAIQERYEFFRRDNRWEGSLRHALSLQGVFRRVEKPMSVPGRGDYWMLAIERLGERKRERKRGRNPLAAAANTQREDSSSTEIPPQSDSEDDSAGASASSSSSSSGSSRSSSTSRASSRTHRPPQRRNLRSYPFSNVIGSSRVPNPSMQTHSEPYLPGPGMSPPPAAGDSYYHHTNPQPPPGLTRDYTNPRIAPLRPPYPGYGQPRMSDPSPGLDASLYHFPGDSNLRTDQFTGDLISPAPSTHLGAMHTYAQTQNIPTRSSHTESASSRVRTSTGNPYPQVLPGLPGVPRPSSHASRPFGVPETSATTHIHRHEIVYPHDTTEDSGDSHSGQGRGHPHRTGDRKGKGREY</sequence>
<feature type="compositionally biased region" description="Basic and acidic residues" evidence="3">
    <location>
        <begin position="540"/>
        <end position="549"/>
    </location>
</feature>
<dbReference type="Proteomes" id="UP001498398">
    <property type="component" value="Unassembled WGS sequence"/>
</dbReference>
<organism evidence="5 6">
    <name type="scientific">Marasmiellus scandens</name>
    <dbReference type="NCBI Taxonomy" id="2682957"/>
    <lineage>
        <taxon>Eukaryota</taxon>
        <taxon>Fungi</taxon>
        <taxon>Dikarya</taxon>
        <taxon>Basidiomycota</taxon>
        <taxon>Agaricomycotina</taxon>
        <taxon>Agaricomycetes</taxon>
        <taxon>Agaricomycetidae</taxon>
        <taxon>Agaricales</taxon>
        <taxon>Marasmiineae</taxon>
        <taxon>Omphalotaceae</taxon>
        <taxon>Marasmiellus</taxon>
    </lineage>
</organism>
<dbReference type="PANTHER" id="PTHR11829:SF343">
    <property type="entry name" value="FORK-HEAD DOMAIN-CONTAINING PROTEIN"/>
    <property type="match status" value="1"/>
</dbReference>
<feature type="compositionally biased region" description="Polar residues" evidence="3">
    <location>
        <begin position="44"/>
        <end position="56"/>
    </location>
</feature>
<feature type="compositionally biased region" description="Basic and acidic residues" evidence="3">
    <location>
        <begin position="566"/>
        <end position="577"/>
    </location>
</feature>
<accession>A0ABR1J6I8</accession>
<evidence type="ECO:0000313" key="5">
    <source>
        <dbReference type="EMBL" id="KAK7451746.1"/>
    </source>
</evidence>
<gene>
    <name evidence="5" type="ORF">VKT23_012425</name>
</gene>
<dbReference type="EMBL" id="JBANRG010000030">
    <property type="protein sequence ID" value="KAK7451746.1"/>
    <property type="molecule type" value="Genomic_DNA"/>
</dbReference>
<comment type="subcellular location">
    <subcellularLocation>
        <location evidence="2">Nucleus</location>
    </subcellularLocation>
</comment>
<keyword evidence="2" id="KW-0539">Nucleus</keyword>
<protein>
    <recommendedName>
        <fullName evidence="4">Fork-head domain-containing protein</fullName>
    </recommendedName>
</protein>
<dbReference type="Pfam" id="PF00250">
    <property type="entry name" value="Forkhead"/>
    <property type="match status" value="1"/>
</dbReference>
<name>A0ABR1J6I8_9AGAR</name>
<feature type="compositionally biased region" description="Low complexity" evidence="3">
    <location>
        <begin position="142"/>
        <end position="152"/>
    </location>
</feature>
<feature type="compositionally biased region" description="Low complexity" evidence="3">
    <location>
        <begin position="320"/>
        <end position="343"/>
    </location>
</feature>
<comment type="caution">
    <text evidence="5">The sequence shown here is derived from an EMBL/GenBank/DDBJ whole genome shotgun (WGS) entry which is preliminary data.</text>
</comment>
<feature type="region of interest" description="Disordered" evidence="3">
    <location>
        <begin position="284"/>
        <end position="438"/>
    </location>
</feature>
<dbReference type="PANTHER" id="PTHR11829">
    <property type="entry name" value="FORKHEAD BOX PROTEIN"/>
    <property type="match status" value="1"/>
</dbReference>
<feature type="compositionally biased region" description="Pro residues" evidence="3">
    <location>
        <begin position="98"/>
        <end position="112"/>
    </location>
</feature>
<feature type="compositionally biased region" description="Basic residues" evidence="3">
    <location>
        <begin position="344"/>
        <end position="355"/>
    </location>
</feature>
<keyword evidence="6" id="KW-1185">Reference proteome</keyword>
<dbReference type="InterPro" id="IPR001766">
    <property type="entry name" value="Fork_head_dom"/>
</dbReference>
<feature type="compositionally biased region" description="Pro residues" evidence="3">
    <location>
        <begin position="382"/>
        <end position="392"/>
    </location>
</feature>
<dbReference type="PROSITE" id="PS50039">
    <property type="entry name" value="FORK_HEAD_3"/>
    <property type="match status" value="1"/>
</dbReference>
<evidence type="ECO:0000313" key="6">
    <source>
        <dbReference type="Proteomes" id="UP001498398"/>
    </source>
</evidence>
<feature type="DNA-binding region" description="Fork-head" evidence="2">
    <location>
        <begin position="199"/>
        <end position="290"/>
    </location>
</feature>
<evidence type="ECO:0000256" key="3">
    <source>
        <dbReference type="SAM" id="MobiDB-lite"/>
    </source>
</evidence>
<dbReference type="InterPro" id="IPR050211">
    <property type="entry name" value="FOX_domain-containing"/>
</dbReference>
<feature type="region of interest" description="Disordered" evidence="3">
    <location>
        <begin position="480"/>
        <end position="577"/>
    </location>
</feature>
<evidence type="ECO:0000256" key="1">
    <source>
        <dbReference type="ARBA" id="ARBA00023125"/>
    </source>
</evidence>
<feature type="compositionally biased region" description="Polar residues" evidence="3">
    <location>
        <begin position="359"/>
        <end position="378"/>
    </location>
</feature>
<reference evidence="5 6" key="1">
    <citation type="submission" date="2024-01" db="EMBL/GenBank/DDBJ databases">
        <title>A draft genome for the cacao thread blight pathogen Marasmiellus scandens.</title>
        <authorList>
            <person name="Baruah I.K."/>
            <person name="Leung J."/>
            <person name="Bukari Y."/>
            <person name="Amoako-Attah I."/>
            <person name="Meinhardt L.W."/>
            <person name="Bailey B.A."/>
            <person name="Cohen S.P."/>
        </authorList>
    </citation>
    <scope>NUCLEOTIDE SEQUENCE [LARGE SCALE GENOMIC DNA]</scope>
    <source>
        <strain evidence="5 6">GH-19</strain>
    </source>
</reference>
<feature type="compositionally biased region" description="Polar residues" evidence="3">
    <location>
        <begin position="480"/>
        <end position="504"/>
    </location>
</feature>
<feature type="compositionally biased region" description="Polar residues" evidence="3">
    <location>
        <begin position="153"/>
        <end position="163"/>
    </location>
</feature>
<dbReference type="SMART" id="SM00339">
    <property type="entry name" value="FH"/>
    <property type="match status" value="1"/>
</dbReference>
<dbReference type="SUPFAM" id="SSF46785">
    <property type="entry name" value="Winged helix' DNA-binding domain"/>
    <property type="match status" value="1"/>
</dbReference>
<evidence type="ECO:0000256" key="2">
    <source>
        <dbReference type="PROSITE-ProRule" id="PRU00089"/>
    </source>
</evidence>
<dbReference type="Gene3D" id="1.10.10.10">
    <property type="entry name" value="Winged helix-like DNA-binding domain superfamily/Winged helix DNA-binding domain"/>
    <property type="match status" value="1"/>
</dbReference>
<dbReference type="CDD" id="cd00059">
    <property type="entry name" value="FH_FOX"/>
    <property type="match status" value="1"/>
</dbReference>
<feature type="compositionally biased region" description="Basic and acidic residues" evidence="3">
    <location>
        <begin position="62"/>
        <end position="71"/>
    </location>
</feature>
<feature type="domain" description="Fork-head" evidence="4">
    <location>
        <begin position="199"/>
        <end position="290"/>
    </location>
</feature>
<dbReference type="InterPro" id="IPR036388">
    <property type="entry name" value="WH-like_DNA-bd_sf"/>
</dbReference>
<proteinExistence type="predicted"/>